<gene>
    <name evidence="2" type="ORF">AVDCRST_MAG75-1461</name>
</gene>
<reference evidence="2" key="1">
    <citation type="submission" date="2020-02" db="EMBL/GenBank/DDBJ databases">
        <authorList>
            <person name="Meier V. D."/>
        </authorList>
    </citation>
    <scope>NUCLEOTIDE SEQUENCE</scope>
    <source>
        <strain evidence="2">AVDCRST_MAG75</strain>
    </source>
</reference>
<evidence type="ECO:0008006" key="3">
    <source>
        <dbReference type="Google" id="ProtNLM"/>
    </source>
</evidence>
<organism evidence="2">
    <name type="scientific">uncultured Propionibacteriaceae bacterium</name>
    <dbReference type="NCBI Taxonomy" id="257457"/>
    <lineage>
        <taxon>Bacteria</taxon>
        <taxon>Bacillati</taxon>
        <taxon>Actinomycetota</taxon>
        <taxon>Actinomycetes</taxon>
        <taxon>Propionibacteriales</taxon>
        <taxon>Propionibacteriaceae</taxon>
        <taxon>environmental samples</taxon>
    </lineage>
</organism>
<protein>
    <recommendedName>
        <fullName evidence="3">Aminoglycoside phosphotransferase domain-containing protein</fullName>
    </recommendedName>
</protein>
<evidence type="ECO:0000256" key="1">
    <source>
        <dbReference type="SAM" id="MobiDB-lite"/>
    </source>
</evidence>
<dbReference type="AlphaFoldDB" id="A0A6J4NJU9"/>
<name>A0A6J4NJU9_9ACTN</name>
<proteinExistence type="predicted"/>
<accession>A0A6J4NJU9</accession>
<sequence>MPDPEGPTERLNRVLAAARLRPTLPPVPVPSDSNDAWIIHDQHHGDLVLRVGWQGDTSRLLREAEVARTLPPAVGYPDVINFGRGDGAGALTWALTPAAAGPIVGRSVARPGRQISGSRLCTGRHDDHCIAPLEAASPPAPRAPSHTAGCTSDGEHRRGPYDTSLA</sequence>
<evidence type="ECO:0000313" key="2">
    <source>
        <dbReference type="EMBL" id="CAA9389104.1"/>
    </source>
</evidence>
<feature type="region of interest" description="Disordered" evidence="1">
    <location>
        <begin position="131"/>
        <end position="166"/>
    </location>
</feature>
<dbReference type="EMBL" id="CADCUO010000082">
    <property type="protein sequence ID" value="CAA9389104.1"/>
    <property type="molecule type" value="Genomic_DNA"/>
</dbReference>